<evidence type="ECO:0000313" key="2">
    <source>
        <dbReference type="EMBL" id="OWZ84110.1"/>
    </source>
</evidence>
<dbReference type="InterPro" id="IPR009288">
    <property type="entry name" value="AIG2-like_dom"/>
</dbReference>
<dbReference type="Gene3D" id="3.10.490.10">
    <property type="entry name" value="Gamma-glutamyl cyclotransferase-like"/>
    <property type="match status" value="1"/>
</dbReference>
<dbReference type="Proteomes" id="UP000214588">
    <property type="component" value="Unassembled WGS sequence"/>
</dbReference>
<dbReference type="AlphaFoldDB" id="A0A226C172"/>
<keyword evidence="3" id="KW-1185">Reference proteome</keyword>
<reference evidence="2 3" key="1">
    <citation type="submission" date="2017-06" db="EMBL/GenBank/DDBJ databases">
        <title>Draft Genome Sequence of Natranaerobius trueperi halophilic, alkalithermophilic bacteria from soda lakes.</title>
        <authorList>
            <person name="Zhao B."/>
        </authorList>
    </citation>
    <scope>NUCLEOTIDE SEQUENCE [LARGE SCALE GENOMIC DNA]</scope>
    <source>
        <strain evidence="2 3">DSM 18760</strain>
    </source>
</reference>
<feature type="domain" description="Gamma-glutamylcyclotransferase AIG2-like" evidence="1">
    <location>
        <begin position="10"/>
        <end position="130"/>
    </location>
</feature>
<dbReference type="InterPro" id="IPR013024">
    <property type="entry name" value="GGCT-like"/>
</dbReference>
<dbReference type="EMBL" id="NIQC01000008">
    <property type="protein sequence ID" value="OWZ84110.1"/>
    <property type="molecule type" value="Genomic_DNA"/>
</dbReference>
<dbReference type="Pfam" id="PF06094">
    <property type="entry name" value="GGACT"/>
    <property type="match status" value="1"/>
</dbReference>
<accession>A0A226C172</accession>
<organism evidence="2 3">
    <name type="scientific">Natranaerobius trueperi</name>
    <dbReference type="NCBI Taxonomy" id="759412"/>
    <lineage>
        <taxon>Bacteria</taxon>
        <taxon>Bacillati</taxon>
        <taxon>Bacillota</taxon>
        <taxon>Clostridia</taxon>
        <taxon>Natranaerobiales</taxon>
        <taxon>Natranaerobiaceae</taxon>
        <taxon>Natranaerobius</taxon>
    </lineage>
</organism>
<dbReference type="SUPFAM" id="SSF110857">
    <property type="entry name" value="Gamma-glutamyl cyclotransferase-like"/>
    <property type="match status" value="1"/>
</dbReference>
<comment type="caution">
    <text evidence="2">The sequence shown here is derived from an EMBL/GenBank/DDBJ whole genome shotgun (WGS) entry which is preliminary data.</text>
</comment>
<sequence length="149" mass="16880">MGAYNMNYPVFVYGTLKKGYGNYRLIKDFTTHELPATTKGELYDLGAFPGLIEGSDTIKGQLMYIDSDHYQSALSVLDTMEGYDENNINNSLYIRKLVTVHADNQTIEAYAYFWNGSVEQAKKIEEGEYRCLSSKLSCILNFTSAFQAF</sequence>
<proteinExistence type="predicted"/>
<dbReference type="CDD" id="cd06661">
    <property type="entry name" value="GGCT_like"/>
    <property type="match status" value="1"/>
</dbReference>
<evidence type="ECO:0000313" key="3">
    <source>
        <dbReference type="Proteomes" id="UP000214588"/>
    </source>
</evidence>
<evidence type="ECO:0000259" key="1">
    <source>
        <dbReference type="Pfam" id="PF06094"/>
    </source>
</evidence>
<dbReference type="InterPro" id="IPR036568">
    <property type="entry name" value="GGCT-like_sf"/>
</dbReference>
<gene>
    <name evidence="2" type="ORF">CDO51_05185</name>
</gene>
<name>A0A226C172_9FIRM</name>
<protein>
    <recommendedName>
        <fullName evidence="1">Gamma-glutamylcyclotransferase AIG2-like domain-containing protein</fullName>
    </recommendedName>
</protein>